<keyword evidence="3" id="KW-1185">Reference proteome</keyword>
<proteinExistence type="predicted"/>
<feature type="compositionally biased region" description="Acidic residues" evidence="1">
    <location>
        <begin position="134"/>
        <end position="144"/>
    </location>
</feature>
<dbReference type="AlphaFoldDB" id="A0A166JG22"/>
<evidence type="ECO:0000256" key="1">
    <source>
        <dbReference type="SAM" id="MobiDB-lite"/>
    </source>
</evidence>
<accession>A0A166JG22</accession>
<evidence type="ECO:0000313" key="2">
    <source>
        <dbReference type="EMBL" id="KZT44686.1"/>
    </source>
</evidence>
<dbReference type="EMBL" id="KV424405">
    <property type="protein sequence ID" value="KZT44686.1"/>
    <property type="molecule type" value="Genomic_DNA"/>
</dbReference>
<reference evidence="2 3" key="1">
    <citation type="journal article" date="2016" name="Mol. Biol. Evol.">
        <title>Comparative Genomics of Early-Diverging Mushroom-Forming Fungi Provides Insights into the Origins of Lignocellulose Decay Capabilities.</title>
        <authorList>
            <person name="Nagy L.G."/>
            <person name="Riley R."/>
            <person name="Tritt A."/>
            <person name="Adam C."/>
            <person name="Daum C."/>
            <person name="Floudas D."/>
            <person name="Sun H."/>
            <person name="Yadav J.S."/>
            <person name="Pangilinan J."/>
            <person name="Larsson K.H."/>
            <person name="Matsuura K."/>
            <person name="Barry K."/>
            <person name="Labutti K."/>
            <person name="Kuo R."/>
            <person name="Ohm R.A."/>
            <person name="Bhattacharya S.S."/>
            <person name="Shirouzu T."/>
            <person name="Yoshinaga Y."/>
            <person name="Martin F.M."/>
            <person name="Grigoriev I.V."/>
            <person name="Hibbett D.S."/>
        </authorList>
    </citation>
    <scope>NUCLEOTIDE SEQUENCE [LARGE SCALE GENOMIC DNA]</scope>
    <source>
        <strain evidence="2 3">HHB12733</strain>
    </source>
</reference>
<dbReference type="InParanoid" id="A0A166JG22"/>
<evidence type="ECO:0000313" key="3">
    <source>
        <dbReference type="Proteomes" id="UP000076842"/>
    </source>
</evidence>
<name>A0A166JG22_9BASI</name>
<sequence length="211" mass="22264">MPTVTTFRAFYPLLSEPSSTGAWRFGPPQNDISFLSGSISIGPVPPPSPAGDMLPVPDPQSHTRPVAPASTTASSDPKAPPRILIMLAASSGARGWFARQAAAAIPASTLLPPPPPATSGKQVKQSSKKRVSQGDDDYVPDSEDDKSRKKARDSKVTVPDASTSSIHATTAISSIHDPPAPIPPLKGGYKLNCFCDEVKETIQDAKILFRL</sequence>
<organism evidence="2 3">
    <name type="scientific">Calocera cornea HHB12733</name>
    <dbReference type="NCBI Taxonomy" id="1353952"/>
    <lineage>
        <taxon>Eukaryota</taxon>
        <taxon>Fungi</taxon>
        <taxon>Dikarya</taxon>
        <taxon>Basidiomycota</taxon>
        <taxon>Agaricomycotina</taxon>
        <taxon>Dacrymycetes</taxon>
        <taxon>Dacrymycetales</taxon>
        <taxon>Dacrymycetaceae</taxon>
        <taxon>Calocera</taxon>
    </lineage>
</organism>
<feature type="region of interest" description="Disordered" evidence="1">
    <location>
        <begin position="36"/>
        <end position="78"/>
    </location>
</feature>
<protein>
    <submittedName>
        <fullName evidence="2">Uncharacterized protein</fullName>
    </submittedName>
</protein>
<feature type="non-terminal residue" evidence="2">
    <location>
        <position position="211"/>
    </location>
</feature>
<dbReference type="Proteomes" id="UP000076842">
    <property type="component" value="Unassembled WGS sequence"/>
</dbReference>
<gene>
    <name evidence="2" type="ORF">CALCODRAFT_541484</name>
</gene>
<feature type="compositionally biased region" description="Low complexity" evidence="1">
    <location>
        <begin position="161"/>
        <end position="176"/>
    </location>
</feature>
<feature type="region of interest" description="Disordered" evidence="1">
    <location>
        <begin position="107"/>
        <end position="179"/>
    </location>
</feature>